<sequence length="508" mass="56038">MARPSTVTYVDLAELKTGKYERDYKGQPPAPKTVVYSDLQNVFDRATCERCGNLVDEHVRMLDQPSLASAVAVIKYESVPEAEPTRFDSALFSLALQYNKTNNTYSFPERRAEPGQRLDICARQAVAENLNSEIALEQVFCVSCHGTQHREPAKDWHTLSVLYAAPITSDADIKTVSLKQVLVNHDVFRMPGDQRDMLHALCEWLRHQCLAGNLVRVFQPRLPASREEHELIGCECYRPRMIRRVTTNAAFVQKLPTRDPIHRSFRSWRNPYWASGDLVSVQDDMITRRSFALTLEADDQDAAFESTTDPSVLPGRRSARPAPGNGPKRRASRARTSQAPRTSTQDPPVEASRAPAKNGYAKTSQAHADEPRGEPRRSAIPAVAPGHVRRNLVPRGAGDGVREVGDSDSSDAETEGRHSQHRASLSRRPTGKGSAAQSELVSTHSSSAQASSDGDSDQSDSADGSDSTAPRRQHGRPKRQPSLPEGDFNPLADDFQADFSNPLAQTSP</sequence>
<feature type="region of interest" description="Disordered" evidence="1">
    <location>
        <begin position="302"/>
        <end position="508"/>
    </location>
</feature>
<evidence type="ECO:0000313" key="2">
    <source>
        <dbReference type="EMBL" id="EDQ91078.1"/>
    </source>
</evidence>
<reference evidence="2 3" key="1">
    <citation type="journal article" date="2008" name="Nature">
        <title>The genome of the choanoflagellate Monosiga brevicollis and the origin of metazoans.</title>
        <authorList>
            <consortium name="JGI Sequencing"/>
            <person name="King N."/>
            <person name="Westbrook M.J."/>
            <person name="Young S.L."/>
            <person name="Kuo A."/>
            <person name="Abedin M."/>
            <person name="Chapman J."/>
            <person name="Fairclough S."/>
            <person name="Hellsten U."/>
            <person name="Isogai Y."/>
            <person name="Letunic I."/>
            <person name="Marr M."/>
            <person name="Pincus D."/>
            <person name="Putnam N."/>
            <person name="Rokas A."/>
            <person name="Wright K.J."/>
            <person name="Zuzow R."/>
            <person name="Dirks W."/>
            <person name="Good M."/>
            <person name="Goodstein D."/>
            <person name="Lemons D."/>
            <person name="Li W."/>
            <person name="Lyons J.B."/>
            <person name="Morris A."/>
            <person name="Nichols S."/>
            <person name="Richter D.J."/>
            <person name="Salamov A."/>
            <person name="Bork P."/>
            <person name="Lim W.A."/>
            <person name="Manning G."/>
            <person name="Miller W.T."/>
            <person name="McGinnis W."/>
            <person name="Shapiro H."/>
            <person name="Tjian R."/>
            <person name="Grigoriev I.V."/>
            <person name="Rokhsar D."/>
        </authorList>
    </citation>
    <scope>NUCLEOTIDE SEQUENCE [LARGE SCALE GENOMIC DNA]</scope>
    <source>
        <strain evidence="3">MX1 / ATCC 50154</strain>
    </source>
</reference>
<feature type="compositionally biased region" description="Basic and acidic residues" evidence="1">
    <location>
        <begin position="367"/>
        <end position="377"/>
    </location>
</feature>
<name>A9UUD6_MONBE</name>
<dbReference type="AlphaFoldDB" id="A9UUD6"/>
<evidence type="ECO:0000256" key="1">
    <source>
        <dbReference type="SAM" id="MobiDB-lite"/>
    </source>
</evidence>
<dbReference type="EMBL" id="CH991546">
    <property type="protein sequence ID" value="EDQ91078.1"/>
    <property type="molecule type" value="Genomic_DNA"/>
</dbReference>
<evidence type="ECO:0000313" key="3">
    <source>
        <dbReference type="Proteomes" id="UP000001357"/>
    </source>
</evidence>
<proteinExistence type="predicted"/>
<dbReference type="InParanoid" id="A9UUD6"/>
<keyword evidence="3" id="KW-1185">Reference proteome</keyword>
<protein>
    <submittedName>
        <fullName evidence="2">Uncharacterized protein</fullName>
    </submittedName>
</protein>
<gene>
    <name evidence="2" type="ORF">MONBRDRAFT_23992</name>
</gene>
<dbReference type="RefSeq" id="XP_001744375.1">
    <property type="nucleotide sequence ID" value="XM_001744323.1"/>
</dbReference>
<dbReference type="GeneID" id="5889544"/>
<dbReference type="Proteomes" id="UP000001357">
    <property type="component" value="Unassembled WGS sequence"/>
</dbReference>
<organism evidence="2 3">
    <name type="scientific">Monosiga brevicollis</name>
    <name type="common">Choanoflagellate</name>
    <dbReference type="NCBI Taxonomy" id="81824"/>
    <lineage>
        <taxon>Eukaryota</taxon>
        <taxon>Choanoflagellata</taxon>
        <taxon>Craspedida</taxon>
        <taxon>Salpingoecidae</taxon>
        <taxon>Monosiga</taxon>
    </lineage>
</organism>
<dbReference type="KEGG" id="mbr:MONBRDRAFT_23992"/>
<feature type="compositionally biased region" description="Polar residues" evidence="1">
    <location>
        <begin position="498"/>
        <end position="508"/>
    </location>
</feature>
<accession>A9UUD6</accession>
<feature type="compositionally biased region" description="Polar residues" evidence="1">
    <location>
        <begin position="435"/>
        <end position="444"/>
    </location>
</feature>
<feature type="compositionally biased region" description="Polar residues" evidence="1">
    <location>
        <begin position="334"/>
        <end position="346"/>
    </location>
</feature>